<accession>A0AAD6PHT2</accession>
<organism evidence="1 2">
    <name type="scientific">Salix udensis</name>
    <dbReference type="NCBI Taxonomy" id="889485"/>
    <lineage>
        <taxon>Eukaryota</taxon>
        <taxon>Viridiplantae</taxon>
        <taxon>Streptophyta</taxon>
        <taxon>Embryophyta</taxon>
        <taxon>Tracheophyta</taxon>
        <taxon>Spermatophyta</taxon>
        <taxon>Magnoliopsida</taxon>
        <taxon>eudicotyledons</taxon>
        <taxon>Gunneridae</taxon>
        <taxon>Pentapetalae</taxon>
        <taxon>rosids</taxon>
        <taxon>fabids</taxon>
        <taxon>Malpighiales</taxon>
        <taxon>Salicaceae</taxon>
        <taxon>Saliceae</taxon>
        <taxon>Salix</taxon>
    </lineage>
</organism>
<dbReference type="Proteomes" id="UP001162972">
    <property type="component" value="Chromosome 8"/>
</dbReference>
<evidence type="ECO:0000313" key="1">
    <source>
        <dbReference type="EMBL" id="KAJ6429595.1"/>
    </source>
</evidence>
<dbReference type="EMBL" id="JAPFFJ010000004">
    <property type="protein sequence ID" value="KAJ6429595.1"/>
    <property type="molecule type" value="Genomic_DNA"/>
</dbReference>
<gene>
    <name evidence="1" type="ORF">OIU84_021072</name>
</gene>
<reference evidence="1 2" key="1">
    <citation type="journal article" date="2023" name="Int. J. Mol. Sci.">
        <title>De Novo Assembly and Annotation of 11 Diverse Shrub Willow (Salix) Genomes Reveals Novel Gene Organization in Sex-Linked Regions.</title>
        <authorList>
            <person name="Hyden B."/>
            <person name="Feng K."/>
            <person name="Yates T.B."/>
            <person name="Jawdy S."/>
            <person name="Cereghino C."/>
            <person name="Smart L.B."/>
            <person name="Muchero W."/>
        </authorList>
    </citation>
    <scope>NUCLEOTIDE SEQUENCE [LARGE SCALE GENOMIC DNA]</scope>
    <source>
        <tissue evidence="1">Shoot tip</tissue>
    </source>
</reference>
<evidence type="ECO:0000313" key="2">
    <source>
        <dbReference type="Proteomes" id="UP001162972"/>
    </source>
</evidence>
<name>A0AAD6PHT2_9ROSI</name>
<feature type="non-terminal residue" evidence="1">
    <location>
        <position position="64"/>
    </location>
</feature>
<sequence length="64" mass="8031">MRPVWYLSVFRWPEFGFSMPLSSIFRWPEFDFSYFTTRLSLESFRSIDQPDRYFCIIFLYIYMT</sequence>
<comment type="caution">
    <text evidence="1">The sequence shown here is derived from an EMBL/GenBank/DDBJ whole genome shotgun (WGS) entry which is preliminary data.</text>
</comment>
<protein>
    <submittedName>
        <fullName evidence="1">Uncharacterized protein</fullName>
    </submittedName>
</protein>
<proteinExistence type="predicted"/>
<keyword evidence="2" id="KW-1185">Reference proteome</keyword>
<dbReference type="AlphaFoldDB" id="A0AAD6PHT2"/>